<dbReference type="Pfam" id="PF00535">
    <property type="entry name" value="Glycos_transf_2"/>
    <property type="match status" value="1"/>
</dbReference>
<sequence>MERYPMISDNSSLVSVIVPIYNAETFLAQCLDSIAEQSYRNLEIICINDGSTDGSLAILQDYASQDDRFVLIDKQNEGYGTGCNLGLDRARGQWVSIIEPDDWIDTSMYKEMLDFASSFSEQIDIVKTPYRNINNWNDPARQKVTNSLLHKRLPTSKKPFTIAEHPVLIEKHPSIWSAIYRKDFLDENGIRFPTYPGAGWADNPFLIETMVCAKAIIFLHKAFYNYRTDLPFSTVGHSTDDAVARPFDRWIDMTRILLERNVTDPRILQSHNFRGFKYIDGAIYDDGWENPTVQQKTCEVLSMMDESLVMSDPKLNKRFKALYYEAQGKPVPEIPMKGRTSYLLSEAVYSLRAFGPLDTLNRLRNLLLPPAERTSREKLEKKAERARRKNAS</sequence>
<name>A0A6N8JMG4_9ACTN</name>
<evidence type="ECO:0000313" key="2">
    <source>
        <dbReference type="EMBL" id="MVX61061.1"/>
    </source>
</evidence>
<evidence type="ECO:0000313" key="3">
    <source>
        <dbReference type="Proteomes" id="UP000463388"/>
    </source>
</evidence>
<dbReference type="SUPFAM" id="SSF53448">
    <property type="entry name" value="Nucleotide-diphospho-sugar transferases"/>
    <property type="match status" value="1"/>
</dbReference>
<keyword evidence="2" id="KW-0808">Transferase</keyword>
<dbReference type="InterPro" id="IPR001173">
    <property type="entry name" value="Glyco_trans_2-like"/>
</dbReference>
<feature type="domain" description="Glycosyltransferase 2-like" evidence="1">
    <location>
        <begin position="15"/>
        <end position="155"/>
    </location>
</feature>
<dbReference type="AlphaFoldDB" id="A0A6N8JMG4"/>
<keyword evidence="3" id="KW-1185">Reference proteome</keyword>
<dbReference type="Gene3D" id="3.90.550.10">
    <property type="entry name" value="Spore Coat Polysaccharide Biosynthesis Protein SpsA, Chain A"/>
    <property type="match status" value="1"/>
</dbReference>
<proteinExistence type="predicted"/>
<evidence type="ECO:0000259" key="1">
    <source>
        <dbReference type="Pfam" id="PF00535"/>
    </source>
</evidence>
<dbReference type="InterPro" id="IPR029044">
    <property type="entry name" value="Nucleotide-diphossugar_trans"/>
</dbReference>
<comment type="caution">
    <text evidence="2">The sequence shown here is derived from an EMBL/GenBank/DDBJ whole genome shotgun (WGS) entry which is preliminary data.</text>
</comment>
<accession>A0A6N8JMG4</accession>
<gene>
    <name evidence="2" type="ORF">GKZ27_06300</name>
</gene>
<organism evidence="2 3">
    <name type="scientific">Adlercreutzia mucosicola</name>
    <dbReference type="NCBI Taxonomy" id="580026"/>
    <lineage>
        <taxon>Bacteria</taxon>
        <taxon>Bacillati</taxon>
        <taxon>Actinomycetota</taxon>
        <taxon>Coriobacteriia</taxon>
        <taxon>Eggerthellales</taxon>
        <taxon>Eggerthellaceae</taxon>
        <taxon>Adlercreutzia</taxon>
    </lineage>
</organism>
<dbReference type="Proteomes" id="UP000463388">
    <property type="component" value="Unassembled WGS sequence"/>
</dbReference>
<reference evidence="2 3" key="1">
    <citation type="submission" date="2019-12" db="EMBL/GenBank/DDBJ databases">
        <title>Microbes associate with the intestines of laboratory mice.</title>
        <authorList>
            <person name="Navarre W."/>
            <person name="Wong E."/>
        </authorList>
    </citation>
    <scope>NUCLEOTIDE SEQUENCE [LARGE SCALE GENOMIC DNA]</scope>
    <source>
        <strain evidence="2 3">NM66_B29</strain>
    </source>
</reference>
<dbReference type="PANTHER" id="PTHR22916">
    <property type="entry name" value="GLYCOSYLTRANSFERASE"/>
    <property type="match status" value="1"/>
</dbReference>
<dbReference type="GO" id="GO:0016758">
    <property type="term" value="F:hexosyltransferase activity"/>
    <property type="evidence" value="ECO:0007669"/>
    <property type="project" value="UniProtKB-ARBA"/>
</dbReference>
<dbReference type="PANTHER" id="PTHR22916:SF3">
    <property type="entry name" value="UDP-GLCNAC:BETAGAL BETA-1,3-N-ACETYLGLUCOSAMINYLTRANSFERASE-LIKE PROTEIN 1"/>
    <property type="match status" value="1"/>
</dbReference>
<dbReference type="EMBL" id="WSRR01000013">
    <property type="protein sequence ID" value="MVX61061.1"/>
    <property type="molecule type" value="Genomic_DNA"/>
</dbReference>
<dbReference type="CDD" id="cd00761">
    <property type="entry name" value="Glyco_tranf_GTA_type"/>
    <property type="match status" value="1"/>
</dbReference>
<protein>
    <submittedName>
        <fullName evidence="2">Glycosyltransferase</fullName>
    </submittedName>
</protein>